<dbReference type="Pfam" id="PF04397">
    <property type="entry name" value="LytTR"/>
    <property type="match status" value="1"/>
</dbReference>
<dbReference type="InterPro" id="IPR046947">
    <property type="entry name" value="LytR-like"/>
</dbReference>
<dbReference type="GO" id="GO:0000156">
    <property type="term" value="F:phosphorelay response regulator activity"/>
    <property type="evidence" value="ECO:0007669"/>
    <property type="project" value="InterPro"/>
</dbReference>
<dbReference type="SUPFAM" id="SSF52172">
    <property type="entry name" value="CheY-like"/>
    <property type="match status" value="1"/>
</dbReference>
<evidence type="ECO:0000313" key="7">
    <source>
        <dbReference type="Proteomes" id="UP000610862"/>
    </source>
</evidence>
<evidence type="ECO:0000256" key="1">
    <source>
        <dbReference type="ARBA" id="ARBA00018672"/>
    </source>
</evidence>
<dbReference type="Pfam" id="PF00072">
    <property type="entry name" value="Response_reg"/>
    <property type="match status" value="1"/>
</dbReference>
<dbReference type="EMBL" id="JACRTA010000001">
    <property type="protein sequence ID" value="MBC8567295.1"/>
    <property type="molecule type" value="Genomic_DNA"/>
</dbReference>
<dbReference type="AlphaFoldDB" id="A0A926E6N7"/>
<dbReference type="PROSITE" id="PS50930">
    <property type="entry name" value="HTH_LYTTR"/>
    <property type="match status" value="1"/>
</dbReference>
<proteinExistence type="predicted"/>
<organism evidence="6 7">
    <name type="scientific">Lentihominibacter hominis</name>
    <dbReference type="NCBI Taxonomy" id="2763645"/>
    <lineage>
        <taxon>Bacteria</taxon>
        <taxon>Bacillati</taxon>
        <taxon>Bacillota</taxon>
        <taxon>Clostridia</taxon>
        <taxon>Peptostreptococcales</taxon>
        <taxon>Anaerovoracaceae</taxon>
        <taxon>Lentihominibacter</taxon>
    </lineage>
</organism>
<dbReference type="PROSITE" id="PS50110">
    <property type="entry name" value="RESPONSE_REGULATORY"/>
    <property type="match status" value="1"/>
</dbReference>
<protein>
    <recommendedName>
        <fullName evidence="1">Stage 0 sporulation protein A homolog</fullName>
    </recommendedName>
</protein>
<sequence length="232" mass="27263">MNIAICDDDKKLLKDFRHLIEIHMDLTGINYHITEFTSGEELLEYKNKKDIHLLFLDIKMGSVDGMETARQLRKSGKKMLIIFVTAYPDFVFQGYEVQAFHYILKPYRETKIKEVLDRAISELDIRKEHSLVIQQRSGILCINTQKVTYFKSDKRNIFAVSTEGTDIFYGKLNDVETKMPPCYQRIHNRYLINLNYVSEIGSNYCICHDEKLPVSRTYRHELAMAFAKMMLQ</sequence>
<dbReference type="PANTHER" id="PTHR37299">
    <property type="entry name" value="TRANSCRIPTIONAL REGULATOR-RELATED"/>
    <property type="match status" value="1"/>
</dbReference>
<feature type="domain" description="HTH LytTR-type" evidence="5">
    <location>
        <begin position="131"/>
        <end position="228"/>
    </location>
</feature>
<dbReference type="SMART" id="SM00850">
    <property type="entry name" value="LytTR"/>
    <property type="match status" value="1"/>
</dbReference>
<dbReference type="InterPro" id="IPR007492">
    <property type="entry name" value="LytTR_DNA-bd_dom"/>
</dbReference>
<feature type="domain" description="Response regulatory" evidence="4">
    <location>
        <begin position="2"/>
        <end position="120"/>
    </location>
</feature>
<keyword evidence="3" id="KW-0597">Phosphoprotein</keyword>
<evidence type="ECO:0000313" key="6">
    <source>
        <dbReference type="EMBL" id="MBC8567295.1"/>
    </source>
</evidence>
<evidence type="ECO:0000256" key="2">
    <source>
        <dbReference type="ARBA" id="ARBA00024867"/>
    </source>
</evidence>
<gene>
    <name evidence="6" type="ORF">H8692_00765</name>
</gene>
<name>A0A926E6N7_9FIRM</name>
<accession>A0A926E6N7</accession>
<dbReference type="GO" id="GO:0003677">
    <property type="term" value="F:DNA binding"/>
    <property type="evidence" value="ECO:0007669"/>
    <property type="project" value="InterPro"/>
</dbReference>
<evidence type="ECO:0000256" key="3">
    <source>
        <dbReference type="PROSITE-ProRule" id="PRU00169"/>
    </source>
</evidence>
<reference evidence="6" key="1">
    <citation type="submission" date="2020-08" db="EMBL/GenBank/DDBJ databases">
        <title>Genome public.</title>
        <authorList>
            <person name="Liu C."/>
            <person name="Sun Q."/>
        </authorList>
    </citation>
    <scope>NUCLEOTIDE SEQUENCE</scope>
    <source>
        <strain evidence="6">NSJ-24</strain>
    </source>
</reference>
<dbReference type="Gene3D" id="2.40.50.1020">
    <property type="entry name" value="LytTr DNA-binding domain"/>
    <property type="match status" value="1"/>
</dbReference>
<dbReference type="RefSeq" id="WP_177269898.1">
    <property type="nucleotide sequence ID" value="NZ_JACRTA010000001.1"/>
</dbReference>
<evidence type="ECO:0000259" key="5">
    <source>
        <dbReference type="PROSITE" id="PS50930"/>
    </source>
</evidence>
<dbReference type="Gene3D" id="3.40.50.2300">
    <property type="match status" value="1"/>
</dbReference>
<keyword evidence="7" id="KW-1185">Reference proteome</keyword>
<comment type="function">
    <text evidence="2">May play the central regulatory role in sporulation. It may be an element of the effector pathway responsible for the activation of sporulation genes in response to nutritional stress. Spo0A may act in concert with spo0H (a sigma factor) to control the expression of some genes that are critical to the sporulation process.</text>
</comment>
<dbReference type="InterPro" id="IPR011006">
    <property type="entry name" value="CheY-like_superfamily"/>
</dbReference>
<evidence type="ECO:0000259" key="4">
    <source>
        <dbReference type="PROSITE" id="PS50110"/>
    </source>
</evidence>
<dbReference type="InterPro" id="IPR001789">
    <property type="entry name" value="Sig_transdc_resp-reg_receiver"/>
</dbReference>
<comment type="caution">
    <text evidence="6">The sequence shown here is derived from an EMBL/GenBank/DDBJ whole genome shotgun (WGS) entry which is preliminary data.</text>
</comment>
<feature type="modified residue" description="4-aspartylphosphate" evidence="3">
    <location>
        <position position="57"/>
    </location>
</feature>
<dbReference type="SMART" id="SM00448">
    <property type="entry name" value="REC"/>
    <property type="match status" value="1"/>
</dbReference>
<dbReference type="PANTHER" id="PTHR37299:SF1">
    <property type="entry name" value="STAGE 0 SPORULATION PROTEIN A HOMOLOG"/>
    <property type="match status" value="1"/>
</dbReference>
<dbReference type="Proteomes" id="UP000610862">
    <property type="component" value="Unassembled WGS sequence"/>
</dbReference>